<dbReference type="GO" id="GO:0009252">
    <property type="term" value="P:peptidoglycan biosynthetic process"/>
    <property type="evidence" value="ECO:0007669"/>
    <property type="project" value="UniProtKB-UniRule"/>
</dbReference>
<feature type="binding site" evidence="7">
    <location>
        <position position="460"/>
    </location>
    <ligand>
        <name>meso-2,6-diaminopimelate</name>
        <dbReference type="ChEBI" id="CHEBI:57791"/>
    </ligand>
</feature>
<feature type="binding site" evidence="7">
    <location>
        <begin position="157"/>
        <end position="158"/>
    </location>
    <ligand>
        <name>UDP-N-acetyl-alpha-D-muramoyl-L-alanyl-D-glutamate</name>
        <dbReference type="ChEBI" id="CHEBI:83900"/>
    </ligand>
</feature>
<feature type="domain" description="Mur ligase N-terminal catalytic" evidence="9">
    <location>
        <begin position="27"/>
        <end position="103"/>
    </location>
</feature>
<feature type="binding site" evidence="7">
    <location>
        <begin position="412"/>
        <end position="415"/>
    </location>
    <ligand>
        <name>meso-2,6-diaminopimelate</name>
        <dbReference type="ChEBI" id="CHEBI:57791"/>
    </ligand>
</feature>
<keyword evidence="5 7" id="KW-0131">Cell cycle</keyword>
<gene>
    <name evidence="7" type="primary">murE</name>
    <name evidence="12" type="ORF">SAMN02745157_1938</name>
</gene>
<feature type="binding site" evidence="7">
    <location>
        <position position="35"/>
    </location>
    <ligand>
        <name>UDP-N-acetyl-alpha-D-muramoyl-L-alanyl-D-glutamate</name>
        <dbReference type="ChEBI" id="CHEBI:83900"/>
    </ligand>
</feature>
<dbReference type="InterPro" id="IPR036565">
    <property type="entry name" value="Mur-like_cat_sf"/>
</dbReference>
<dbReference type="UniPathway" id="UPA00219"/>
<dbReference type="Pfam" id="PF02875">
    <property type="entry name" value="Mur_ligase_C"/>
    <property type="match status" value="1"/>
</dbReference>
<comment type="catalytic activity">
    <reaction evidence="7">
        <text>UDP-N-acetyl-alpha-D-muramoyl-L-alanyl-D-glutamate + meso-2,6-diaminopimelate + ATP = UDP-N-acetyl-alpha-D-muramoyl-L-alanyl-gamma-D-glutamyl-meso-2,6-diaminopimelate + ADP + phosphate + H(+)</text>
        <dbReference type="Rhea" id="RHEA:23676"/>
        <dbReference type="ChEBI" id="CHEBI:15378"/>
        <dbReference type="ChEBI" id="CHEBI:30616"/>
        <dbReference type="ChEBI" id="CHEBI:43474"/>
        <dbReference type="ChEBI" id="CHEBI:57791"/>
        <dbReference type="ChEBI" id="CHEBI:83900"/>
        <dbReference type="ChEBI" id="CHEBI:83905"/>
        <dbReference type="ChEBI" id="CHEBI:456216"/>
        <dbReference type="EC" id="6.3.2.13"/>
    </reaction>
</comment>
<dbReference type="NCBIfam" id="TIGR01085">
    <property type="entry name" value="murE"/>
    <property type="match status" value="1"/>
</dbReference>
<dbReference type="Pfam" id="PF01225">
    <property type="entry name" value="Mur_ligase"/>
    <property type="match status" value="1"/>
</dbReference>
<comment type="similarity">
    <text evidence="1 7">Belongs to the MurCDEF family. MurE subfamily.</text>
</comment>
<evidence type="ECO:0000256" key="1">
    <source>
        <dbReference type="ARBA" id="ARBA00005898"/>
    </source>
</evidence>
<comment type="caution">
    <text evidence="7">Lacks conserved residue(s) required for the propagation of feature annotation.</text>
</comment>
<comment type="PTM">
    <text evidence="7">Carboxylation is probably crucial for Mg(2+) binding and, consequently, for the gamma-phosphate positioning of ATP.</text>
</comment>
<dbReference type="PANTHER" id="PTHR23135">
    <property type="entry name" value="MUR LIGASE FAMILY MEMBER"/>
    <property type="match status" value="1"/>
</dbReference>
<dbReference type="GO" id="GO:0008360">
    <property type="term" value="P:regulation of cell shape"/>
    <property type="evidence" value="ECO:0007669"/>
    <property type="project" value="UniProtKB-KW"/>
</dbReference>
<dbReference type="AlphaFoldDB" id="A0A1M4ZVL4"/>
<keyword evidence="7" id="KW-0963">Cytoplasm</keyword>
<keyword evidence="7" id="KW-0067">ATP-binding</keyword>
<dbReference type="InterPro" id="IPR013221">
    <property type="entry name" value="Mur_ligase_cen"/>
</dbReference>
<feature type="binding site" evidence="7">
    <location>
        <position position="388"/>
    </location>
    <ligand>
        <name>meso-2,6-diaminopimelate</name>
        <dbReference type="ChEBI" id="CHEBI:57791"/>
    </ligand>
</feature>
<dbReference type="GO" id="GO:0051301">
    <property type="term" value="P:cell division"/>
    <property type="evidence" value="ECO:0007669"/>
    <property type="project" value="UniProtKB-KW"/>
</dbReference>
<dbReference type="InterPro" id="IPR035911">
    <property type="entry name" value="MurE/MurF_N"/>
</dbReference>
<keyword evidence="4 7" id="KW-0573">Peptidoglycan synthesis</keyword>
<keyword evidence="7" id="KW-0460">Magnesium</keyword>
<dbReference type="InterPro" id="IPR004101">
    <property type="entry name" value="Mur_ligase_C"/>
</dbReference>
<evidence type="ECO:0000256" key="6">
    <source>
        <dbReference type="ARBA" id="ARBA00023316"/>
    </source>
</evidence>
<sequence length="492" mass="50709">MRRNPVMRLGDLASTEIPLAPDAAAVEITGLTADSRAVQPGFLFAALKGVAADGVRFAPEAVKRGALALLCATDSSLAEDPGVPVLRAEDPRIALAHFAARFYPRQPEKLVAVTGTAGKTSVAVFARQIFAAAGFGGASIGTIGVVAPWGAEYGSLTTPDPVELHATLDRLAREGVTHAALEASSHGLDQHRLDGVRLVAAGFTNLGRDHMDYHPTVEDYFAAKMRLFAEILPEGATAVIDADGPYAESVATIARDRQQQVVSVGAAGEGIRLISMTPADLHQVLKLDVFGESMEVDLPLAGGFQASNALVAAGLAVAAGIAPAAAIAALADLEGAPGRLEKVGITPSGGAVFVDYAHKPDALDHALAALRPMTRGRLIVVFGAGGDRDAGKRPLMGEVASRRADVVIVTDDNPRSEDPAAIRAAILAAAPGAIEIGDRRRAIAEAVSMLREGDVLCVAGKGHEAGQIVKGVVHPFSDHEAVSDAIARGVAA</sequence>
<keyword evidence="7" id="KW-0547">Nucleotide-binding</keyword>
<dbReference type="SUPFAM" id="SSF53623">
    <property type="entry name" value="MurD-like peptide ligases, catalytic domain"/>
    <property type="match status" value="1"/>
</dbReference>
<dbReference type="Gene3D" id="3.90.190.20">
    <property type="entry name" value="Mur ligase, C-terminal domain"/>
    <property type="match status" value="1"/>
</dbReference>
<dbReference type="SUPFAM" id="SSF53244">
    <property type="entry name" value="MurD-like peptide ligases, peptide-binding domain"/>
    <property type="match status" value="1"/>
</dbReference>
<dbReference type="InterPro" id="IPR005761">
    <property type="entry name" value="UDP-N-AcMur-Glu-dNH2Pim_ligase"/>
</dbReference>
<evidence type="ECO:0000313" key="13">
    <source>
        <dbReference type="Proteomes" id="UP000184485"/>
    </source>
</evidence>
<protein>
    <recommendedName>
        <fullName evidence="7">UDP-N-acetylmuramoyl-L-alanyl-D-glutamate--2,6-diaminopimelate ligase</fullName>
        <ecNumber evidence="7">6.3.2.13</ecNumber>
    </recommendedName>
    <alternativeName>
        <fullName evidence="7">Meso-A2pm-adding enzyme</fullName>
    </alternativeName>
    <alternativeName>
        <fullName evidence="7">Meso-diaminopimelate-adding enzyme</fullName>
    </alternativeName>
    <alternativeName>
        <fullName evidence="7">UDP-MurNAc-L-Ala-D-Glu:meso-diaminopimelate ligase</fullName>
    </alternativeName>
    <alternativeName>
        <fullName evidence="7">UDP-MurNAc-tripeptide synthetase</fullName>
    </alternativeName>
    <alternativeName>
        <fullName evidence="7">UDP-N-acetylmuramyl-tripeptide synthetase</fullName>
    </alternativeName>
</protein>
<keyword evidence="6 7" id="KW-0961">Cell wall biogenesis/degradation</keyword>
<dbReference type="PANTHER" id="PTHR23135:SF4">
    <property type="entry name" value="UDP-N-ACETYLMURAMOYL-L-ALANYL-D-GLUTAMATE--2,6-DIAMINOPIMELATE LIGASE MURE HOMOLOG, CHLOROPLASTIC"/>
    <property type="match status" value="1"/>
</dbReference>
<feature type="binding site" evidence="7">
    <location>
        <position position="192"/>
    </location>
    <ligand>
        <name>UDP-N-acetyl-alpha-D-muramoyl-L-alanyl-D-glutamate</name>
        <dbReference type="ChEBI" id="CHEBI:83900"/>
    </ligand>
</feature>
<evidence type="ECO:0000259" key="10">
    <source>
        <dbReference type="Pfam" id="PF02875"/>
    </source>
</evidence>
<evidence type="ECO:0000256" key="7">
    <source>
        <dbReference type="HAMAP-Rule" id="MF_00208"/>
    </source>
</evidence>
<dbReference type="EMBL" id="FQUP01000001">
    <property type="protein sequence ID" value="SHF22093.1"/>
    <property type="molecule type" value="Genomic_DNA"/>
</dbReference>
<evidence type="ECO:0000256" key="2">
    <source>
        <dbReference type="ARBA" id="ARBA00022618"/>
    </source>
</evidence>
<feature type="binding site" evidence="7">
    <location>
        <position position="184"/>
    </location>
    <ligand>
        <name>UDP-N-acetyl-alpha-D-muramoyl-L-alanyl-D-glutamate</name>
        <dbReference type="ChEBI" id="CHEBI:83900"/>
    </ligand>
</feature>
<feature type="binding site" evidence="7">
    <location>
        <position position="464"/>
    </location>
    <ligand>
        <name>meso-2,6-diaminopimelate</name>
        <dbReference type="ChEBI" id="CHEBI:57791"/>
    </ligand>
</feature>
<comment type="cofactor">
    <cofactor evidence="7">
        <name>Mg(2+)</name>
        <dbReference type="ChEBI" id="CHEBI:18420"/>
    </cofactor>
</comment>
<name>A0A1M4ZVL4_9HYPH</name>
<dbReference type="InterPro" id="IPR036615">
    <property type="entry name" value="Mur_ligase_C_dom_sf"/>
</dbReference>
<dbReference type="NCBIfam" id="NF001124">
    <property type="entry name" value="PRK00139.1-2"/>
    <property type="match status" value="1"/>
</dbReference>
<feature type="modified residue" description="N6-carboxylysine" evidence="7">
    <location>
        <position position="224"/>
    </location>
</feature>
<keyword evidence="7 12" id="KW-0436">Ligase</keyword>
<dbReference type="Gene3D" id="3.40.1390.10">
    <property type="entry name" value="MurE/MurF, N-terminal domain"/>
    <property type="match status" value="1"/>
</dbReference>
<feature type="domain" description="Mur ligase central" evidence="11">
    <location>
        <begin position="113"/>
        <end position="316"/>
    </location>
</feature>
<dbReference type="GO" id="GO:0000287">
    <property type="term" value="F:magnesium ion binding"/>
    <property type="evidence" value="ECO:0007669"/>
    <property type="project" value="UniProtKB-UniRule"/>
</dbReference>
<comment type="function">
    <text evidence="7">Catalyzes the addition of meso-diaminopimelic acid to the nucleotide precursor UDP-N-acetylmuramoyl-L-alanyl-D-glutamate (UMAG) in the biosynthesis of bacterial cell-wall peptidoglycan.</text>
</comment>
<dbReference type="SUPFAM" id="SSF63418">
    <property type="entry name" value="MurE/MurF N-terminal domain"/>
    <property type="match status" value="1"/>
</dbReference>
<dbReference type="HAMAP" id="MF_00208">
    <property type="entry name" value="MurE"/>
    <property type="match status" value="1"/>
</dbReference>
<dbReference type="InterPro" id="IPR000713">
    <property type="entry name" value="Mur_ligase_N"/>
</dbReference>
<dbReference type="STRING" id="1122133.SAMN02745157_1938"/>
<evidence type="ECO:0000256" key="4">
    <source>
        <dbReference type="ARBA" id="ARBA00022984"/>
    </source>
</evidence>
<keyword evidence="2 7" id="KW-0132">Cell division</keyword>
<organism evidence="12 13">
    <name type="scientific">Kaistia soli DSM 19436</name>
    <dbReference type="NCBI Taxonomy" id="1122133"/>
    <lineage>
        <taxon>Bacteria</taxon>
        <taxon>Pseudomonadati</taxon>
        <taxon>Pseudomonadota</taxon>
        <taxon>Alphaproteobacteria</taxon>
        <taxon>Hyphomicrobiales</taxon>
        <taxon>Kaistiaceae</taxon>
        <taxon>Kaistia</taxon>
    </lineage>
</organism>
<accession>A0A1M4ZVL4</accession>
<dbReference type="EC" id="6.3.2.13" evidence="7"/>
<dbReference type="Proteomes" id="UP000184485">
    <property type="component" value="Unassembled WGS sequence"/>
</dbReference>
<dbReference type="Pfam" id="PF08245">
    <property type="entry name" value="Mur_ligase_M"/>
    <property type="match status" value="1"/>
</dbReference>
<comment type="pathway">
    <text evidence="7 8">Cell wall biogenesis; peptidoglycan biosynthesis.</text>
</comment>
<feature type="domain" description="Mur ligase C-terminal" evidence="10">
    <location>
        <begin position="338"/>
        <end position="462"/>
    </location>
</feature>
<comment type="subcellular location">
    <subcellularLocation>
        <location evidence="7 8">Cytoplasm</location>
    </subcellularLocation>
</comment>
<dbReference type="Gene3D" id="3.40.1190.10">
    <property type="entry name" value="Mur-like, catalytic domain"/>
    <property type="match status" value="1"/>
</dbReference>
<proteinExistence type="inferred from homology"/>
<evidence type="ECO:0000313" key="12">
    <source>
        <dbReference type="EMBL" id="SHF22093.1"/>
    </source>
</evidence>
<dbReference type="GO" id="GO:0005737">
    <property type="term" value="C:cytoplasm"/>
    <property type="evidence" value="ECO:0007669"/>
    <property type="project" value="UniProtKB-SubCell"/>
</dbReference>
<evidence type="ECO:0000256" key="3">
    <source>
        <dbReference type="ARBA" id="ARBA00022960"/>
    </source>
</evidence>
<keyword evidence="3 7" id="KW-0133">Cell shape</keyword>
<reference evidence="12 13" key="1">
    <citation type="submission" date="2016-11" db="EMBL/GenBank/DDBJ databases">
        <authorList>
            <person name="Jaros S."/>
            <person name="Januszkiewicz K."/>
            <person name="Wedrychowicz H."/>
        </authorList>
    </citation>
    <scope>NUCLEOTIDE SEQUENCE [LARGE SCALE GENOMIC DNA]</scope>
    <source>
        <strain evidence="12 13">DSM 19436</strain>
    </source>
</reference>
<dbReference type="GO" id="GO:0005524">
    <property type="term" value="F:ATP binding"/>
    <property type="evidence" value="ECO:0007669"/>
    <property type="project" value="UniProtKB-UniRule"/>
</dbReference>
<dbReference type="GO" id="GO:0071555">
    <property type="term" value="P:cell wall organization"/>
    <property type="evidence" value="ECO:0007669"/>
    <property type="project" value="UniProtKB-KW"/>
</dbReference>
<evidence type="ECO:0000256" key="8">
    <source>
        <dbReference type="RuleBase" id="RU004135"/>
    </source>
</evidence>
<dbReference type="NCBIfam" id="NF001126">
    <property type="entry name" value="PRK00139.1-4"/>
    <property type="match status" value="1"/>
</dbReference>
<feature type="binding site" evidence="7">
    <location>
        <begin position="115"/>
        <end position="121"/>
    </location>
    <ligand>
        <name>ATP</name>
        <dbReference type="ChEBI" id="CHEBI:30616"/>
    </ligand>
</feature>
<evidence type="ECO:0000256" key="5">
    <source>
        <dbReference type="ARBA" id="ARBA00023306"/>
    </source>
</evidence>
<evidence type="ECO:0000259" key="11">
    <source>
        <dbReference type="Pfam" id="PF08245"/>
    </source>
</evidence>
<evidence type="ECO:0000259" key="9">
    <source>
        <dbReference type="Pfam" id="PF01225"/>
    </source>
</evidence>
<dbReference type="GO" id="GO:0008765">
    <property type="term" value="F:UDP-N-acetylmuramoylalanyl-D-glutamate-2,6-diaminopimelate ligase activity"/>
    <property type="evidence" value="ECO:0007669"/>
    <property type="project" value="UniProtKB-UniRule"/>
</dbReference>
<feature type="binding site" evidence="7">
    <location>
        <position position="190"/>
    </location>
    <ligand>
        <name>UDP-N-acetyl-alpha-D-muramoyl-L-alanyl-D-glutamate</name>
        <dbReference type="ChEBI" id="CHEBI:83900"/>
    </ligand>
</feature>
<feature type="short sequence motif" description="Meso-diaminopimelate recognition motif" evidence="7">
    <location>
        <begin position="412"/>
        <end position="415"/>
    </location>
</feature>
<keyword evidence="13" id="KW-1185">Reference proteome</keyword>